<dbReference type="GO" id="GO:0044659">
    <property type="term" value="P:viral release from host cell by cytolysis"/>
    <property type="evidence" value="ECO:0007669"/>
    <property type="project" value="InterPro"/>
</dbReference>
<gene>
    <name evidence="2" type="ORF">GTPT_1617</name>
</gene>
<keyword evidence="1" id="KW-0812">Transmembrane</keyword>
<dbReference type="RefSeq" id="WP_051170688.1">
    <property type="nucleotide sequence ID" value="NZ_ATMJ01000002.1"/>
</dbReference>
<evidence type="ECO:0000256" key="1">
    <source>
        <dbReference type="SAM" id="Phobius"/>
    </source>
</evidence>
<evidence type="ECO:0000313" key="3">
    <source>
        <dbReference type="Proteomes" id="UP000028602"/>
    </source>
</evidence>
<organism evidence="2 3">
    <name type="scientific">Tatumella ptyseos ATCC 33301</name>
    <dbReference type="NCBI Taxonomy" id="1005995"/>
    <lineage>
        <taxon>Bacteria</taxon>
        <taxon>Pseudomonadati</taxon>
        <taxon>Pseudomonadota</taxon>
        <taxon>Gammaproteobacteria</taxon>
        <taxon>Enterobacterales</taxon>
        <taxon>Erwiniaceae</taxon>
        <taxon>Tatumella</taxon>
    </lineage>
</organism>
<proteinExistence type="predicted"/>
<evidence type="ECO:0000313" key="2">
    <source>
        <dbReference type="EMBL" id="KFD19686.1"/>
    </source>
</evidence>
<name>A0A085JGU0_9GAMM</name>
<sequence>MIWLFENWRYVVITILAGISLSLTSLVDHYRYSAESWKEKSQQQSALADSRLKTITAMQEQQKSVSDIDNQYQTTIKEKDDEISSLRNSVDSGAVRLRIKAVCPVGVSKTSGTASRTNATSAELSPDARQDYYTLRSQLNQATAQINGLQAYIREITK</sequence>
<dbReference type="EMBL" id="JMPR01000028">
    <property type="protein sequence ID" value="KFD19686.1"/>
    <property type="molecule type" value="Genomic_DNA"/>
</dbReference>
<dbReference type="Pfam" id="PF03245">
    <property type="entry name" value="Phage_lysis"/>
    <property type="match status" value="1"/>
</dbReference>
<dbReference type="Proteomes" id="UP000028602">
    <property type="component" value="Unassembled WGS sequence"/>
</dbReference>
<protein>
    <submittedName>
        <fullName evidence="2">Rz family phage lysis protein</fullName>
    </submittedName>
</protein>
<dbReference type="OrthoDB" id="6877134at2"/>
<keyword evidence="1" id="KW-0472">Membrane</keyword>
<reference evidence="2 3" key="1">
    <citation type="submission" date="2014-05" db="EMBL/GenBank/DDBJ databases">
        <title>ATOL: Assembling a taxonomically balanced genome-scale reconstruction of the evolutionary history of the Enterobacteriaceae.</title>
        <authorList>
            <person name="Plunkett G.III."/>
            <person name="Neeno-Eckwall E.C."/>
            <person name="Glasner J.D."/>
            <person name="Perna N.T."/>
        </authorList>
    </citation>
    <scope>NUCLEOTIDE SEQUENCE [LARGE SCALE GENOMIC DNA]</scope>
    <source>
        <strain evidence="2 3">ATCC 33301</strain>
    </source>
</reference>
<keyword evidence="1" id="KW-1133">Transmembrane helix</keyword>
<comment type="caution">
    <text evidence="2">The sequence shown here is derived from an EMBL/GenBank/DDBJ whole genome shotgun (WGS) entry which is preliminary data.</text>
</comment>
<dbReference type="InterPro" id="IPR004929">
    <property type="entry name" value="I-spanin"/>
</dbReference>
<dbReference type="AlphaFoldDB" id="A0A085JGU0"/>
<keyword evidence="3" id="KW-1185">Reference proteome</keyword>
<accession>A0A085JGU0</accession>
<dbReference type="eggNOG" id="ENOG5033CG3">
    <property type="taxonomic scope" value="Bacteria"/>
</dbReference>
<feature type="transmembrane region" description="Helical" evidence="1">
    <location>
        <begin position="12"/>
        <end position="30"/>
    </location>
</feature>